<dbReference type="OrthoDB" id="8247306at2"/>
<dbReference type="Proteomes" id="UP000305675">
    <property type="component" value="Unassembled WGS sequence"/>
</dbReference>
<reference evidence="1 2" key="1">
    <citation type="submission" date="2019-04" db="EMBL/GenBank/DDBJ databases">
        <authorList>
            <person name="Hwang J.C."/>
        </authorList>
    </citation>
    <scope>NUCLEOTIDE SEQUENCE [LARGE SCALE GENOMIC DNA]</scope>
    <source>
        <strain evidence="1 2">IMCC35002</strain>
    </source>
</reference>
<organism evidence="1 2">
    <name type="scientific">Ferrimonas aestuarii</name>
    <dbReference type="NCBI Taxonomy" id="2569539"/>
    <lineage>
        <taxon>Bacteria</taxon>
        <taxon>Pseudomonadati</taxon>
        <taxon>Pseudomonadota</taxon>
        <taxon>Gammaproteobacteria</taxon>
        <taxon>Alteromonadales</taxon>
        <taxon>Ferrimonadaceae</taxon>
        <taxon>Ferrimonas</taxon>
    </lineage>
</organism>
<dbReference type="EMBL" id="SWCJ01000001">
    <property type="protein sequence ID" value="TKB58615.1"/>
    <property type="molecule type" value="Genomic_DNA"/>
</dbReference>
<evidence type="ECO:0000313" key="1">
    <source>
        <dbReference type="EMBL" id="TKB58615.1"/>
    </source>
</evidence>
<proteinExistence type="predicted"/>
<sequence>MFDSHDNEMICLECLHAGKPVLITSEKARLWPVALTEIAESQLQSLFSQQYGTSDFDSDNNVAFTSFKALHTQAVKDTVSSDSIEFVCLCANCLDQLSKVSVVHVGWRYQNQHSPFSQYDDDGYLINPHLPADFFYCAVSLRPPMQTIEWWDLPFIRGNEEDGYSIYVLDGEELDRPTWKGYANTLEEAREVVVSLGPADYNSKHIQVHSND</sequence>
<name>A0A4U1BY00_9GAMM</name>
<gene>
    <name evidence="1" type="ORF">FCL42_02380</name>
</gene>
<keyword evidence="2" id="KW-1185">Reference proteome</keyword>
<dbReference type="RefSeq" id="WP_136861763.1">
    <property type="nucleotide sequence ID" value="NZ_SWCJ01000001.1"/>
</dbReference>
<comment type="caution">
    <text evidence="1">The sequence shown here is derived from an EMBL/GenBank/DDBJ whole genome shotgun (WGS) entry which is preliminary data.</text>
</comment>
<dbReference type="AlphaFoldDB" id="A0A4U1BY00"/>
<evidence type="ECO:0000313" key="2">
    <source>
        <dbReference type="Proteomes" id="UP000305675"/>
    </source>
</evidence>
<accession>A0A4U1BY00</accession>
<protein>
    <submittedName>
        <fullName evidence="1">Uncharacterized protein</fullName>
    </submittedName>
</protein>